<keyword evidence="2" id="KW-1185">Reference proteome</keyword>
<evidence type="ECO:0000313" key="1">
    <source>
        <dbReference type="EMBL" id="AOT25149.1"/>
    </source>
</evidence>
<name>A0A1D8EVS7_9CAUD</name>
<sequence length="49" mass="4761">MRAVAGGAMAGLLIGVLVLVLGVNAAAWIALALSATAIAVGAADYVRTH</sequence>
<dbReference type="GeneID" id="63925809"/>
<dbReference type="EMBL" id="KX641265">
    <property type="protein sequence ID" value="AOT25149.1"/>
    <property type="molecule type" value="Genomic_DNA"/>
</dbReference>
<organism evidence="1 2">
    <name type="scientific">Mycobacterium phage Taheera</name>
    <dbReference type="NCBI Taxonomy" id="1897549"/>
    <lineage>
        <taxon>Viruses</taxon>
        <taxon>Duplodnaviria</taxon>
        <taxon>Heunggongvirae</taxon>
        <taxon>Uroviricota</taxon>
        <taxon>Caudoviricetes</taxon>
        <taxon>Gclasvirinae</taxon>
        <taxon>Liefievirus</taxon>
        <taxon>Liefievirus taheera</taxon>
    </lineage>
</organism>
<evidence type="ECO:0000313" key="2">
    <source>
        <dbReference type="Proteomes" id="UP000221964"/>
    </source>
</evidence>
<accession>A0A1D8EVS7</accession>
<dbReference type="KEGG" id="vg:63925809"/>
<dbReference type="Proteomes" id="UP000221964">
    <property type="component" value="Segment"/>
</dbReference>
<reference evidence="1 2" key="1">
    <citation type="submission" date="2016-07" db="EMBL/GenBank/DDBJ databases">
        <authorList>
            <person name="Reedoy K."/>
            <person name="Kasavan K."/>
            <person name="Gounden S."/>
            <person name="Phinius B."/>
            <person name="Wilson C.A."/>
            <person name="Venkatas J."/>
            <person name="Garlena R.A."/>
            <person name="Russell D.A."/>
            <person name="Bowman C.A."/>
            <person name="Rubin E."/>
            <person name="Larsen M.H."/>
            <person name="Guerrero C.A."/>
            <person name="Jacobs-Sera D."/>
            <person name="Hatfull G.F."/>
        </authorList>
    </citation>
    <scope>NUCLEOTIDE SEQUENCE [LARGE SCALE GENOMIC DNA]</scope>
</reference>
<gene>
    <name evidence="1" type="primary">38</name>
    <name evidence="1" type="ORF">PBI_TAHEERA_38</name>
</gene>
<protein>
    <submittedName>
        <fullName evidence="1">Uncharacterized protein</fullName>
    </submittedName>
</protein>
<dbReference type="RefSeq" id="YP_010051323.1">
    <property type="nucleotide sequence ID" value="NC_054440.1"/>
</dbReference>
<proteinExistence type="predicted"/>